<dbReference type="Gramene" id="PGSC0003DMT400044748">
    <property type="protein sequence ID" value="PGSC0003DMT400044748"/>
    <property type="gene ID" value="PGSC0003DMG400017368"/>
</dbReference>
<organism evidence="2 3">
    <name type="scientific">Solanum tuberosum</name>
    <name type="common">Potato</name>
    <dbReference type="NCBI Taxonomy" id="4113"/>
    <lineage>
        <taxon>Eukaryota</taxon>
        <taxon>Viridiplantae</taxon>
        <taxon>Streptophyta</taxon>
        <taxon>Embryophyta</taxon>
        <taxon>Tracheophyta</taxon>
        <taxon>Spermatophyta</taxon>
        <taxon>Magnoliopsida</taxon>
        <taxon>eudicotyledons</taxon>
        <taxon>Gunneridae</taxon>
        <taxon>Pentapetalae</taxon>
        <taxon>asterids</taxon>
        <taxon>lamiids</taxon>
        <taxon>Solanales</taxon>
        <taxon>Solanaceae</taxon>
        <taxon>Solanoideae</taxon>
        <taxon>Solaneae</taxon>
        <taxon>Solanum</taxon>
    </lineage>
</organism>
<dbReference type="HOGENOM" id="CLU_1104333_0_0_1"/>
<dbReference type="Proteomes" id="UP000011115">
    <property type="component" value="Unassembled WGS sequence"/>
</dbReference>
<accession>M1BGL7</accession>
<name>M1BGL7_SOLTU</name>
<evidence type="ECO:0000313" key="2">
    <source>
        <dbReference type="EnsemblPlants" id="PGSC0003DMT400044748"/>
    </source>
</evidence>
<dbReference type="EnsemblPlants" id="PGSC0003DMT400044748">
    <property type="protein sequence ID" value="PGSC0003DMT400044748"/>
    <property type="gene ID" value="PGSC0003DMG400017368"/>
</dbReference>
<sequence>MPNYGRERVNSRVSITIYRTQYPELNNSRTQGLNDTTHVKNARLIGFMRNYGEKVLPFKITDQPSLVIYLGGVERPPILRIYVDENPIEEDHNLEEDQQDMLNDEFDDVDMNNHDAEIGKDDVPDFESHNPPIPIVGSYIPCSSQSSRVNNVRDDETGPSTRDMSNQLRTELGCKVSYWKIYKGMEHAKSNVRGTHEHGYAVLNAYRYMLEVAKSRKQDGRCRSMKMEVQVLLCIICRLDNRFSRNEKSNSR</sequence>
<dbReference type="InParanoid" id="M1BGL7"/>
<evidence type="ECO:0008006" key="4">
    <source>
        <dbReference type="Google" id="ProtNLM"/>
    </source>
</evidence>
<dbReference type="PaxDb" id="4113-PGSC0003DMT400044748"/>
<proteinExistence type="predicted"/>
<reference evidence="3" key="1">
    <citation type="journal article" date="2011" name="Nature">
        <title>Genome sequence and analysis of the tuber crop potato.</title>
        <authorList>
            <consortium name="The Potato Genome Sequencing Consortium"/>
        </authorList>
    </citation>
    <scope>NUCLEOTIDE SEQUENCE [LARGE SCALE GENOMIC DNA]</scope>
    <source>
        <strain evidence="3">cv. DM1-3 516 R44</strain>
    </source>
</reference>
<evidence type="ECO:0000256" key="1">
    <source>
        <dbReference type="SAM" id="MobiDB-lite"/>
    </source>
</evidence>
<reference evidence="2" key="2">
    <citation type="submission" date="2015-06" db="UniProtKB">
        <authorList>
            <consortium name="EnsemblPlants"/>
        </authorList>
    </citation>
    <scope>IDENTIFICATION</scope>
    <source>
        <strain evidence="2">DM1-3 516 R44</strain>
    </source>
</reference>
<protein>
    <recommendedName>
        <fullName evidence="4">MuDRA-like transposase</fullName>
    </recommendedName>
</protein>
<evidence type="ECO:0000313" key="3">
    <source>
        <dbReference type="Proteomes" id="UP000011115"/>
    </source>
</evidence>
<dbReference type="AlphaFoldDB" id="M1BGL7"/>
<keyword evidence="3" id="KW-1185">Reference proteome</keyword>
<feature type="region of interest" description="Disordered" evidence="1">
    <location>
        <begin position="145"/>
        <end position="165"/>
    </location>
</feature>